<organism evidence="1">
    <name type="scientific">Octopus bimaculoides</name>
    <name type="common">California two-spotted octopus</name>
    <dbReference type="NCBI Taxonomy" id="37653"/>
    <lineage>
        <taxon>Eukaryota</taxon>
        <taxon>Metazoa</taxon>
        <taxon>Spiralia</taxon>
        <taxon>Lophotrochozoa</taxon>
        <taxon>Mollusca</taxon>
        <taxon>Cephalopoda</taxon>
        <taxon>Coleoidea</taxon>
        <taxon>Octopodiformes</taxon>
        <taxon>Octopoda</taxon>
        <taxon>Incirrata</taxon>
        <taxon>Octopodidae</taxon>
        <taxon>Octopus</taxon>
    </lineage>
</organism>
<dbReference type="EMBL" id="KQ416719">
    <property type="protein sequence ID" value="KOF95542.1"/>
    <property type="molecule type" value="Genomic_DNA"/>
</dbReference>
<reference evidence="1" key="1">
    <citation type="submission" date="2015-07" db="EMBL/GenBank/DDBJ databases">
        <title>MeaNS - Measles Nucleotide Surveillance Program.</title>
        <authorList>
            <person name="Tran T."/>
            <person name="Druce J."/>
        </authorList>
    </citation>
    <scope>NUCLEOTIDE SEQUENCE</scope>
    <source>
        <strain evidence="1">UCB-OBI-ISO-001</strain>
        <tissue evidence="1">Gonad</tissue>
    </source>
</reference>
<protein>
    <submittedName>
        <fullName evidence="1">Uncharacterized protein</fullName>
    </submittedName>
</protein>
<evidence type="ECO:0000313" key="1">
    <source>
        <dbReference type="EMBL" id="KOF95542.1"/>
    </source>
</evidence>
<gene>
    <name evidence="1" type="ORF">OCBIM_22038013mg</name>
</gene>
<accession>A0A0L8I255</accession>
<proteinExistence type="predicted"/>
<sequence>MLHSIIFSEKMTNKSPLSLSASIHQLPLHFCLLQHFHIRHPLSTHKILSIFLQNHIPAALSLFAMTLLIVQDSHPYVAL</sequence>
<name>A0A0L8I255_OCTBM</name>
<dbReference type="AlphaFoldDB" id="A0A0L8I255"/>